<feature type="non-terminal residue" evidence="2">
    <location>
        <position position="1"/>
    </location>
</feature>
<feature type="coiled-coil region" evidence="1">
    <location>
        <begin position="5"/>
        <end position="130"/>
    </location>
</feature>
<comment type="caution">
    <text evidence="2">The sequence shown here is derived from an EMBL/GenBank/DDBJ whole genome shotgun (WGS) entry which is preliminary data.</text>
</comment>
<dbReference type="Gene3D" id="1.10.287.1490">
    <property type="match status" value="1"/>
</dbReference>
<organism evidence="2 3">
    <name type="scientific">Pocillopora meandrina</name>
    <dbReference type="NCBI Taxonomy" id="46732"/>
    <lineage>
        <taxon>Eukaryota</taxon>
        <taxon>Metazoa</taxon>
        <taxon>Cnidaria</taxon>
        <taxon>Anthozoa</taxon>
        <taxon>Hexacorallia</taxon>
        <taxon>Scleractinia</taxon>
        <taxon>Astrocoeniina</taxon>
        <taxon>Pocilloporidae</taxon>
        <taxon>Pocillopora</taxon>
    </lineage>
</organism>
<gene>
    <name evidence="2" type="ORF">PMEA_00025434</name>
</gene>
<reference evidence="2 3" key="1">
    <citation type="submission" date="2022-05" db="EMBL/GenBank/DDBJ databases">
        <authorList>
            <consortium name="Genoscope - CEA"/>
            <person name="William W."/>
        </authorList>
    </citation>
    <scope>NUCLEOTIDE SEQUENCE [LARGE SCALE GENOMIC DNA]</scope>
</reference>
<evidence type="ECO:0000313" key="3">
    <source>
        <dbReference type="Proteomes" id="UP001159428"/>
    </source>
</evidence>
<proteinExistence type="predicted"/>
<dbReference type="Proteomes" id="UP001159428">
    <property type="component" value="Unassembled WGS sequence"/>
</dbReference>
<keyword evidence="1" id="KW-0175">Coiled coil</keyword>
<dbReference type="EMBL" id="CALNXJ010000005">
    <property type="protein sequence ID" value="CAH3039839.1"/>
    <property type="molecule type" value="Genomic_DNA"/>
</dbReference>
<dbReference type="AlphaFoldDB" id="A0AAU9VWG4"/>
<evidence type="ECO:0000256" key="1">
    <source>
        <dbReference type="SAM" id="Coils"/>
    </source>
</evidence>
<evidence type="ECO:0000313" key="2">
    <source>
        <dbReference type="EMBL" id="CAH3039839.1"/>
    </source>
</evidence>
<accession>A0AAU9VWG4</accession>
<keyword evidence="3" id="KW-1185">Reference proteome</keyword>
<name>A0AAU9VWG4_9CNID</name>
<sequence length="278" mass="33024">DPETVENHTRQIESLKKEIEERDNTLSRLNKELKDLQAQNDDLQITLESRNQEIEALKDKVDKLETERKILEKKLQYVELEFKDLKNQNDEKNKEIGDLKISLESKDNEITAMKRELKDLKDQNDERAKEIKVLTISLDQSLPDPAENAFILLGQMCSRVQAMMYQRVLPDRYNEEYLYKLKFIEEDIAREQGDLKRQAIERWDKLKRKLSWDDINHPRTLKEIQRKRNDVAHPNLLTKELLLNSAEMMQEAGKLSGRMSLTHVRQIIKIWDLLDQME</sequence>
<protein>
    <submittedName>
        <fullName evidence="2">Uncharacterized protein</fullName>
    </submittedName>
</protein>